<dbReference type="EMBL" id="CP042910">
    <property type="protein sequence ID" value="QEG18272.1"/>
    <property type="molecule type" value="Genomic_DNA"/>
</dbReference>
<sequence>MNKYDAVIVGRLVSGEYQYALDIGSTAVKI</sequence>
<evidence type="ECO:0000313" key="1">
    <source>
        <dbReference type="EMBL" id="QEG18272.1"/>
    </source>
</evidence>
<evidence type="ECO:0000313" key="2">
    <source>
        <dbReference type="Proteomes" id="UP000322887"/>
    </source>
</evidence>
<accession>A0ABX5YRK1</accession>
<organism evidence="1 2">
    <name type="scientific">Gimesia maris</name>
    <dbReference type="NCBI Taxonomy" id="122"/>
    <lineage>
        <taxon>Bacteria</taxon>
        <taxon>Pseudomonadati</taxon>
        <taxon>Planctomycetota</taxon>
        <taxon>Planctomycetia</taxon>
        <taxon>Planctomycetales</taxon>
        <taxon>Planctomycetaceae</taxon>
        <taxon>Gimesia</taxon>
    </lineage>
</organism>
<name>A0ABX5YRK1_9PLAN</name>
<protein>
    <submittedName>
        <fullName evidence="1">Uncharacterized protein</fullName>
    </submittedName>
</protein>
<keyword evidence="2" id="KW-1185">Reference proteome</keyword>
<gene>
    <name evidence="1" type="ORF">GmarT_41580</name>
</gene>
<dbReference type="Proteomes" id="UP000322887">
    <property type="component" value="Chromosome"/>
</dbReference>
<proteinExistence type="predicted"/>
<reference evidence="1 2" key="1">
    <citation type="submission" date="2019-08" db="EMBL/GenBank/DDBJ databases">
        <title>Deep-cultivation of Planctomycetes and their phenomic and genomic characterization uncovers novel biology.</title>
        <authorList>
            <person name="Wiegand S."/>
            <person name="Jogler M."/>
            <person name="Boedeker C."/>
            <person name="Pinto D."/>
            <person name="Vollmers J."/>
            <person name="Rivas-Marin E."/>
            <person name="Kohn T."/>
            <person name="Peeters S.H."/>
            <person name="Heuer A."/>
            <person name="Rast P."/>
            <person name="Oberbeckmann S."/>
            <person name="Bunk B."/>
            <person name="Jeske O."/>
            <person name="Meyerdierks A."/>
            <person name="Storesund J.E."/>
            <person name="Kallscheuer N."/>
            <person name="Luecker S."/>
            <person name="Lage O.M."/>
            <person name="Pohl T."/>
            <person name="Merkel B.J."/>
            <person name="Hornburger P."/>
            <person name="Mueller R.-W."/>
            <person name="Bruemmer F."/>
            <person name="Labrenz M."/>
            <person name="Spormann A.M."/>
            <person name="Op den Camp H."/>
            <person name="Overmann J."/>
            <person name="Amann R."/>
            <person name="Jetten M.S.M."/>
            <person name="Mascher T."/>
            <person name="Medema M.H."/>
            <person name="Devos D.P."/>
            <person name="Kaster A.-K."/>
            <person name="Ovreas L."/>
            <person name="Rohde M."/>
            <person name="Galperin M.Y."/>
            <person name="Jogler C."/>
        </authorList>
    </citation>
    <scope>NUCLEOTIDE SEQUENCE [LARGE SCALE GENOMIC DNA]</scope>
    <source>
        <strain evidence="1 2">DSM 8797</strain>
    </source>
</reference>